<dbReference type="GO" id="GO:0006508">
    <property type="term" value="P:proteolysis"/>
    <property type="evidence" value="ECO:0007669"/>
    <property type="project" value="UniProtKB-KW"/>
</dbReference>
<protein>
    <submittedName>
        <fullName evidence="11">Subtilisin-like protein</fullName>
    </submittedName>
</protein>
<dbReference type="InterPro" id="IPR036852">
    <property type="entry name" value="Peptidase_S8/S53_dom_sf"/>
</dbReference>
<dbReference type="KEGG" id="adl:AURDEDRAFT_187870"/>
<evidence type="ECO:0000259" key="10">
    <source>
        <dbReference type="Pfam" id="PF06280"/>
    </source>
</evidence>
<feature type="signal peptide" evidence="8">
    <location>
        <begin position="1"/>
        <end position="17"/>
    </location>
</feature>
<dbReference type="PROSITE" id="PS00136">
    <property type="entry name" value="SUBTILASE_ASP"/>
    <property type="match status" value="1"/>
</dbReference>
<dbReference type="PANTHER" id="PTHR43806">
    <property type="entry name" value="PEPTIDASE S8"/>
    <property type="match status" value="1"/>
</dbReference>
<feature type="active site" description="Charge relay system" evidence="6 7">
    <location>
        <position position="218"/>
    </location>
</feature>
<evidence type="ECO:0000256" key="2">
    <source>
        <dbReference type="ARBA" id="ARBA00022670"/>
    </source>
</evidence>
<dbReference type="Proteomes" id="UP000006514">
    <property type="component" value="Unassembled WGS sequence"/>
</dbReference>
<dbReference type="PROSITE" id="PS00137">
    <property type="entry name" value="SUBTILASE_HIS"/>
    <property type="match status" value="1"/>
</dbReference>
<dbReference type="GO" id="GO:0004252">
    <property type="term" value="F:serine-type endopeptidase activity"/>
    <property type="evidence" value="ECO:0007669"/>
    <property type="project" value="UniProtKB-UniRule"/>
</dbReference>
<dbReference type="OMA" id="WVARDCK"/>
<keyword evidence="3 8" id="KW-0732">Signal</keyword>
<reference evidence="12" key="1">
    <citation type="journal article" date="2012" name="Science">
        <title>The Paleozoic origin of enzymatic lignin decomposition reconstructed from 31 fungal genomes.</title>
        <authorList>
            <person name="Floudas D."/>
            <person name="Binder M."/>
            <person name="Riley R."/>
            <person name="Barry K."/>
            <person name="Blanchette R.A."/>
            <person name="Henrissat B."/>
            <person name="Martinez A.T."/>
            <person name="Otillar R."/>
            <person name="Spatafora J.W."/>
            <person name="Yadav J.S."/>
            <person name="Aerts A."/>
            <person name="Benoit I."/>
            <person name="Boyd A."/>
            <person name="Carlson A."/>
            <person name="Copeland A."/>
            <person name="Coutinho P.M."/>
            <person name="de Vries R.P."/>
            <person name="Ferreira P."/>
            <person name="Findley K."/>
            <person name="Foster B."/>
            <person name="Gaskell J."/>
            <person name="Glotzer D."/>
            <person name="Gorecki P."/>
            <person name="Heitman J."/>
            <person name="Hesse C."/>
            <person name="Hori C."/>
            <person name="Igarashi K."/>
            <person name="Jurgens J.A."/>
            <person name="Kallen N."/>
            <person name="Kersten P."/>
            <person name="Kohler A."/>
            <person name="Kuees U."/>
            <person name="Kumar T.K.A."/>
            <person name="Kuo A."/>
            <person name="LaButti K."/>
            <person name="Larrondo L.F."/>
            <person name="Lindquist E."/>
            <person name="Ling A."/>
            <person name="Lombard V."/>
            <person name="Lucas S."/>
            <person name="Lundell T."/>
            <person name="Martin R."/>
            <person name="McLaughlin D.J."/>
            <person name="Morgenstern I."/>
            <person name="Morin E."/>
            <person name="Murat C."/>
            <person name="Nagy L.G."/>
            <person name="Nolan M."/>
            <person name="Ohm R.A."/>
            <person name="Patyshakuliyeva A."/>
            <person name="Rokas A."/>
            <person name="Ruiz-Duenas F.J."/>
            <person name="Sabat G."/>
            <person name="Salamov A."/>
            <person name="Samejima M."/>
            <person name="Schmutz J."/>
            <person name="Slot J.C."/>
            <person name="St John F."/>
            <person name="Stenlid J."/>
            <person name="Sun H."/>
            <person name="Sun S."/>
            <person name="Syed K."/>
            <person name="Tsang A."/>
            <person name="Wiebenga A."/>
            <person name="Young D."/>
            <person name="Pisabarro A."/>
            <person name="Eastwood D.C."/>
            <person name="Martin F."/>
            <person name="Cullen D."/>
            <person name="Grigoriev I.V."/>
            <person name="Hibbett D.S."/>
        </authorList>
    </citation>
    <scope>NUCLEOTIDE SEQUENCE [LARGE SCALE GENOMIC DNA]</scope>
    <source>
        <strain evidence="12">TFB10046</strain>
    </source>
</reference>
<proteinExistence type="inferred from homology"/>
<keyword evidence="4 7" id="KW-0378">Hydrolase</keyword>
<evidence type="ECO:0000256" key="4">
    <source>
        <dbReference type="ARBA" id="ARBA00022801"/>
    </source>
</evidence>
<evidence type="ECO:0000256" key="1">
    <source>
        <dbReference type="ARBA" id="ARBA00011073"/>
    </source>
</evidence>
<dbReference type="Pfam" id="PF06280">
    <property type="entry name" value="fn3_5"/>
    <property type="match status" value="1"/>
</dbReference>
<dbReference type="FunCoup" id="J0WV94">
    <property type="interactions" value="15"/>
</dbReference>
<evidence type="ECO:0000313" key="11">
    <source>
        <dbReference type="EMBL" id="EJD37947.1"/>
    </source>
</evidence>
<dbReference type="InterPro" id="IPR050131">
    <property type="entry name" value="Peptidase_S8_subtilisin-like"/>
</dbReference>
<dbReference type="InParanoid" id="J0WV94"/>
<keyword evidence="2 7" id="KW-0645">Protease</keyword>
<dbReference type="PROSITE" id="PS51892">
    <property type="entry name" value="SUBTILASE"/>
    <property type="match status" value="1"/>
</dbReference>
<dbReference type="EMBL" id="JH687832">
    <property type="protein sequence ID" value="EJD37947.1"/>
    <property type="molecule type" value="Genomic_DNA"/>
</dbReference>
<gene>
    <name evidence="11" type="ORF">AURDEDRAFT_187870</name>
</gene>
<evidence type="ECO:0000313" key="12">
    <source>
        <dbReference type="Proteomes" id="UP000006514"/>
    </source>
</evidence>
<evidence type="ECO:0000256" key="3">
    <source>
        <dbReference type="ARBA" id="ARBA00022729"/>
    </source>
</evidence>
<dbReference type="SUPFAM" id="SSF52743">
    <property type="entry name" value="Subtilisin-like"/>
    <property type="match status" value="1"/>
</dbReference>
<sequence length="933" mass="99443">MRSSFAAATLLAATVLAIERFTPEQLQRLQEQQSTGNVVPGAYIVELSPPSAKRSIDSVHDEFLGELDKRAGGQFSTRKKYNSRIFNGISVQLKTPDDVADLALIPNVVSVSPIYKVSAPKPVSLHVASGPKDPAVYPFGQSVHVMTGVDKVHEQGILGKGIKIGIVDTGVDYTHPSLGGGFGPGFKVAGGYDLVGDKFFPGNSPPVPDDDPLDCNGHGTHVAGIVGANPGNEFNITGVAYEASIYSYKVFGCSESTATDVIIDGMLRAYEDGMDIISLSLGGNTGWSDDPTSLVASRIANLGVVMSIAAGNSGETGPFFPDSPGTGKDVIAVASVENVITTYQTITTSVEHAPMASTPSQIRGPHITVWQPYEVYDPFADVVGMPLDVPETPFPIYALTTDPLAPDTACKPLADDVPDLKGYAVVLRTTALPANVCSVRTQFNNLAKKNGRLIIAYNAPVIVQAPSGFQAIKLRNADDGIFLINEFSKGTNVTVSFPQHNSEVDIPNPETGGLVSYFSSFGPTNDMLFKPAVGAPGGNISSTWLTKDGSWAVASGTSMATPYLAGSAALLLQTRGKGVAKNARAIFESTAIALPESRARGSRLHTLSQQGAGLINVFNALNVQSEVSPGELLLNDTAHWRGRHKIVIKNNGKQRQTYNLSHQPAGTALVMPNHNYISYPVPSIDAPVTVHLSKARVTLAPGASTTVSVAITPPKGVDPKTLPLVSGWVRVRGSLGDRLQVSYMGIAGSLYDAQVISQNNAGIATDPSVPALILPEVDANEKQVPQVGPRNYTRSIFSLPGLAFLMAQTSARIVVDLIDANTKVEATIPIQSPDRKRATISGWWRPSALSPGGSFDDVPIIQRIVQYEHGSRLPPSLSDYYWVNFPTRYTNGTVMDFGQYRILLRALKPFGNPALQKDYETYVSEQIGVVEKL</sequence>
<feature type="active site" description="Charge relay system" evidence="6 7">
    <location>
        <position position="168"/>
    </location>
</feature>
<feature type="domain" description="Peptidase S8/S53" evidence="9">
    <location>
        <begin position="159"/>
        <end position="613"/>
    </location>
</feature>
<dbReference type="Pfam" id="PF00082">
    <property type="entry name" value="Peptidase_S8"/>
    <property type="match status" value="1"/>
</dbReference>
<dbReference type="InterPro" id="IPR010435">
    <property type="entry name" value="C5a/SBT2-like_Fn3"/>
</dbReference>
<dbReference type="InterPro" id="IPR023827">
    <property type="entry name" value="Peptidase_S8_Asp-AS"/>
</dbReference>
<dbReference type="InterPro" id="IPR000209">
    <property type="entry name" value="Peptidase_S8/S53_dom"/>
</dbReference>
<dbReference type="PANTHER" id="PTHR43806:SF66">
    <property type="entry name" value="SERIN ENDOPEPTIDASE"/>
    <property type="match status" value="1"/>
</dbReference>
<dbReference type="AlphaFoldDB" id="J0WV94"/>
<dbReference type="CDD" id="cd07489">
    <property type="entry name" value="Peptidases_S8_5"/>
    <property type="match status" value="1"/>
</dbReference>
<dbReference type="OrthoDB" id="206201at2759"/>
<dbReference type="eggNOG" id="KOG4266">
    <property type="taxonomic scope" value="Eukaryota"/>
</dbReference>
<dbReference type="PRINTS" id="PR00723">
    <property type="entry name" value="SUBTILISIN"/>
</dbReference>
<feature type="domain" description="C5a peptidase/Subtilisin-like protease SBT2-like Fn3-like" evidence="10">
    <location>
        <begin position="634"/>
        <end position="744"/>
    </location>
</feature>
<keyword evidence="5 7" id="KW-0720">Serine protease</keyword>
<dbReference type="InterPro" id="IPR015500">
    <property type="entry name" value="Peptidase_S8_subtilisin-rel"/>
</dbReference>
<dbReference type="Gene3D" id="3.40.50.200">
    <property type="entry name" value="Peptidase S8/S53 domain"/>
    <property type="match status" value="2"/>
</dbReference>
<dbReference type="GO" id="GO:0005615">
    <property type="term" value="C:extracellular space"/>
    <property type="evidence" value="ECO:0007669"/>
    <property type="project" value="TreeGrafter"/>
</dbReference>
<evidence type="ECO:0000256" key="6">
    <source>
        <dbReference type="PIRSR" id="PIRSR615500-1"/>
    </source>
</evidence>
<evidence type="ECO:0000256" key="7">
    <source>
        <dbReference type="PROSITE-ProRule" id="PRU01240"/>
    </source>
</evidence>
<dbReference type="GO" id="GO:0016020">
    <property type="term" value="C:membrane"/>
    <property type="evidence" value="ECO:0007669"/>
    <property type="project" value="InterPro"/>
</dbReference>
<organism evidence="11 12">
    <name type="scientific">Auricularia subglabra (strain TFB-10046 / SS5)</name>
    <name type="common">White-rot fungus</name>
    <name type="synonym">Auricularia delicata (strain TFB10046)</name>
    <dbReference type="NCBI Taxonomy" id="717982"/>
    <lineage>
        <taxon>Eukaryota</taxon>
        <taxon>Fungi</taxon>
        <taxon>Dikarya</taxon>
        <taxon>Basidiomycota</taxon>
        <taxon>Agaricomycotina</taxon>
        <taxon>Agaricomycetes</taxon>
        <taxon>Auriculariales</taxon>
        <taxon>Auriculariaceae</taxon>
        <taxon>Auricularia</taxon>
    </lineage>
</organism>
<evidence type="ECO:0000256" key="8">
    <source>
        <dbReference type="SAM" id="SignalP"/>
    </source>
</evidence>
<dbReference type="InterPro" id="IPR034187">
    <property type="entry name" value="Peptidases_S8_5"/>
</dbReference>
<feature type="chain" id="PRO_5003741065" evidence="8">
    <location>
        <begin position="18"/>
        <end position="933"/>
    </location>
</feature>
<dbReference type="InterPro" id="IPR022398">
    <property type="entry name" value="Peptidase_S8_His-AS"/>
</dbReference>
<keyword evidence="12" id="KW-1185">Reference proteome</keyword>
<evidence type="ECO:0000256" key="5">
    <source>
        <dbReference type="ARBA" id="ARBA00022825"/>
    </source>
</evidence>
<accession>J0WV94</accession>
<feature type="active site" description="Charge relay system" evidence="6 7">
    <location>
        <position position="558"/>
    </location>
</feature>
<comment type="similarity">
    <text evidence="1 7">Belongs to the peptidase S8 family.</text>
</comment>
<evidence type="ECO:0000259" key="9">
    <source>
        <dbReference type="Pfam" id="PF00082"/>
    </source>
</evidence>
<name>J0WV94_AURST</name>